<name>A0A1M5DA12_STRHI</name>
<accession>A0A1M5DA12</accession>
<dbReference type="EMBL" id="FQVN01000004">
    <property type="protein sequence ID" value="SHF63705.1"/>
    <property type="molecule type" value="Genomic_DNA"/>
</dbReference>
<evidence type="ECO:0000313" key="3">
    <source>
        <dbReference type="Proteomes" id="UP000184501"/>
    </source>
</evidence>
<reference evidence="2 3" key="1">
    <citation type="submission" date="2016-11" db="EMBL/GenBank/DDBJ databases">
        <authorList>
            <person name="Jaros S."/>
            <person name="Januszkiewicz K."/>
            <person name="Wedrychowicz H."/>
        </authorList>
    </citation>
    <scope>NUCLEOTIDE SEQUENCE [LARGE SCALE GENOMIC DNA]</scope>
    <source>
        <strain evidence="2 3">DSM 44523</strain>
    </source>
</reference>
<evidence type="ECO:0000256" key="1">
    <source>
        <dbReference type="SAM" id="MobiDB-lite"/>
    </source>
</evidence>
<keyword evidence="3" id="KW-1185">Reference proteome</keyword>
<evidence type="ECO:0000313" key="2">
    <source>
        <dbReference type="EMBL" id="SHF63705.1"/>
    </source>
</evidence>
<gene>
    <name evidence="2" type="ORF">SAMN05444320_104357</name>
</gene>
<dbReference type="AlphaFoldDB" id="A0A1M5DA12"/>
<protein>
    <submittedName>
        <fullName evidence="2">Uncharacterized protein</fullName>
    </submittedName>
</protein>
<feature type="compositionally biased region" description="Polar residues" evidence="1">
    <location>
        <begin position="47"/>
        <end position="60"/>
    </location>
</feature>
<dbReference type="STRING" id="2017.SAMN05444320_104357"/>
<organism evidence="2 3">
    <name type="scientific">Streptoalloteichus hindustanus</name>
    <dbReference type="NCBI Taxonomy" id="2017"/>
    <lineage>
        <taxon>Bacteria</taxon>
        <taxon>Bacillati</taxon>
        <taxon>Actinomycetota</taxon>
        <taxon>Actinomycetes</taxon>
        <taxon>Pseudonocardiales</taxon>
        <taxon>Pseudonocardiaceae</taxon>
        <taxon>Streptoalloteichus</taxon>
    </lineage>
</organism>
<sequence>MCHFHLLGMAAALAEESTVSAAGADHPADHPSGVDDITCPASEKHQVSTAGRVTVPRTTP</sequence>
<dbReference type="Proteomes" id="UP000184501">
    <property type="component" value="Unassembled WGS sequence"/>
</dbReference>
<proteinExistence type="predicted"/>
<feature type="region of interest" description="Disordered" evidence="1">
    <location>
        <begin position="18"/>
        <end position="60"/>
    </location>
</feature>